<keyword evidence="2" id="KW-1185">Reference proteome</keyword>
<evidence type="ECO:0000313" key="2">
    <source>
        <dbReference type="Proteomes" id="UP000265520"/>
    </source>
</evidence>
<dbReference type="EMBL" id="LXQA010285760">
    <property type="protein sequence ID" value="MCI40943.1"/>
    <property type="molecule type" value="Genomic_DNA"/>
</dbReference>
<name>A0A392RWC9_9FABA</name>
<accession>A0A392RWC9</accession>
<dbReference type="Proteomes" id="UP000265520">
    <property type="component" value="Unassembled WGS sequence"/>
</dbReference>
<reference evidence="1 2" key="1">
    <citation type="journal article" date="2018" name="Front. Plant Sci.">
        <title>Red Clover (Trifolium pratense) and Zigzag Clover (T. medium) - A Picture of Genomic Similarities and Differences.</title>
        <authorList>
            <person name="Dluhosova J."/>
            <person name="Istvanek J."/>
            <person name="Nedelnik J."/>
            <person name="Repkova J."/>
        </authorList>
    </citation>
    <scope>NUCLEOTIDE SEQUENCE [LARGE SCALE GENOMIC DNA]</scope>
    <source>
        <strain evidence="2">cv. 10/8</strain>
        <tissue evidence="1">Leaf</tissue>
    </source>
</reference>
<feature type="non-terminal residue" evidence="1">
    <location>
        <position position="1"/>
    </location>
</feature>
<evidence type="ECO:0000313" key="1">
    <source>
        <dbReference type="EMBL" id="MCI40943.1"/>
    </source>
</evidence>
<protein>
    <submittedName>
        <fullName evidence="1">Uncharacterized protein</fullName>
    </submittedName>
</protein>
<organism evidence="1 2">
    <name type="scientific">Trifolium medium</name>
    <dbReference type="NCBI Taxonomy" id="97028"/>
    <lineage>
        <taxon>Eukaryota</taxon>
        <taxon>Viridiplantae</taxon>
        <taxon>Streptophyta</taxon>
        <taxon>Embryophyta</taxon>
        <taxon>Tracheophyta</taxon>
        <taxon>Spermatophyta</taxon>
        <taxon>Magnoliopsida</taxon>
        <taxon>eudicotyledons</taxon>
        <taxon>Gunneridae</taxon>
        <taxon>Pentapetalae</taxon>
        <taxon>rosids</taxon>
        <taxon>fabids</taxon>
        <taxon>Fabales</taxon>
        <taxon>Fabaceae</taxon>
        <taxon>Papilionoideae</taxon>
        <taxon>50 kb inversion clade</taxon>
        <taxon>NPAAA clade</taxon>
        <taxon>Hologalegina</taxon>
        <taxon>IRL clade</taxon>
        <taxon>Trifolieae</taxon>
        <taxon>Trifolium</taxon>
    </lineage>
</organism>
<proteinExistence type="predicted"/>
<dbReference type="AlphaFoldDB" id="A0A392RWC9"/>
<sequence length="39" mass="4279">KAVMASRSALVAGLSSMADWFTKEQEKPALMPTDAVRKR</sequence>
<comment type="caution">
    <text evidence="1">The sequence shown here is derived from an EMBL/GenBank/DDBJ whole genome shotgun (WGS) entry which is preliminary data.</text>
</comment>